<dbReference type="CDD" id="cd07346">
    <property type="entry name" value="ABC_6TM_exporters"/>
    <property type="match status" value="1"/>
</dbReference>
<dbReference type="Gene3D" id="1.20.1560.10">
    <property type="entry name" value="ABC transporter type 1, transmembrane domain"/>
    <property type="match status" value="1"/>
</dbReference>
<gene>
    <name evidence="10" type="ORF">HMPREF9302_04415</name>
</gene>
<dbReference type="SUPFAM" id="SSF52540">
    <property type="entry name" value="P-loop containing nucleoside triphosphate hydrolases"/>
    <property type="match status" value="1"/>
</dbReference>
<feature type="transmembrane region" description="Helical" evidence="7">
    <location>
        <begin position="72"/>
        <end position="96"/>
    </location>
</feature>
<dbReference type="InterPro" id="IPR011527">
    <property type="entry name" value="ABC1_TM_dom"/>
</dbReference>
<dbReference type="PROSITE" id="PS50929">
    <property type="entry name" value="ABC_TM1F"/>
    <property type="match status" value="1"/>
</dbReference>
<comment type="caution">
    <text evidence="10">The sequence shown here is derived from an EMBL/GenBank/DDBJ whole genome shotgun (WGS) entry which is preliminary data.</text>
</comment>
<dbReference type="PANTHER" id="PTHR24221:SF654">
    <property type="entry name" value="ATP-BINDING CASSETTE SUB-FAMILY B MEMBER 6"/>
    <property type="match status" value="1"/>
</dbReference>
<keyword evidence="2 7" id="KW-0812">Transmembrane</keyword>
<dbReference type="EMBL" id="JRNU01000014">
    <property type="protein sequence ID" value="KGF52267.1"/>
    <property type="molecule type" value="Genomic_DNA"/>
</dbReference>
<evidence type="ECO:0000256" key="2">
    <source>
        <dbReference type="ARBA" id="ARBA00022692"/>
    </source>
</evidence>
<dbReference type="Gene3D" id="3.40.50.300">
    <property type="entry name" value="P-loop containing nucleotide triphosphate hydrolases"/>
    <property type="match status" value="1"/>
</dbReference>
<evidence type="ECO:0000256" key="1">
    <source>
        <dbReference type="ARBA" id="ARBA00004651"/>
    </source>
</evidence>
<dbReference type="GO" id="GO:0140359">
    <property type="term" value="F:ABC-type transporter activity"/>
    <property type="evidence" value="ECO:0007669"/>
    <property type="project" value="InterPro"/>
</dbReference>
<keyword evidence="11" id="KW-1185">Reference proteome</keyword>
<evidence type="ECO:0000313" key="10">
    <source>
        <dbReference type="EMBL" id="KGF52267.1"/>
    </source>
</evidence>
<dbReference type="GO" id="GO:0016887">
    <property type="term" value="F:ATP hydrolysis activity"/>
    <property type="evidence" value="ECO:0007669"/>
    <property type="project" value="InterPro"/>
</dbReference>
<evidence type="ECO:0000256" key="5">
    <source>
        <dbReference type="ARBA" id="ARBA00022989"/>
    </source>
</evidence>
<evidence type="ECO:0000256" key="3">
    <source>
        <dbReference type="ARBA" id="ARBA00022741"/>
    </source>
</evidence>
<dbReference type="InterPro" id="IPR036640">
    <property type="entry name" value="ABC1_TM_sf"/>
</dbReference>
<evidence type="ECO:0000259" key="9">
    <source>
        <dbReference type="PROSITE" id="PS50929"/>
    </source>
</evidence>
<dbReference type="GO" id="GO:0005524">
    <property type="term" value="F:ATP binding"/>
    <property type="evidence" value="ECO:0007669"/>
    <property type="project" value="UniProtKB-KW"/>
</dbReference>
<sequence>MKEKLKSLFKIPKTKYSTKDIYAWLWVAWKGNRKQAIINAAIGLSEVIISLSIVWAMQHAIDVSSHVKKGSIALAVITLGLLFLSNFGLNIASLWVRNLLGIKAQNKMQQQLLDRMLRSEWKGKDCHHSGDVLNRLEFDVTNVVTFLTETIPNSLSTLTLFIGAFIYLALMDWRLASTIVFMIPLFVLLSRIYVRQMRLLVSDVRISDSKVQSVLQESVQNRILIKTLEGDDFIINRLETTQSELRNKVIKKTKFSIFSSTILQFGFVLGYLFAFACAALRLYEGTLTFGGMTAFLQLVNKIQSPARQLMRLIPSFVSVLTAAERLIELEEVPLEKQGNNIELKAPCGIRLNNVSYQFFDADTPVIKELSFDFKPCSCTAILGETGAGKTTLTRMLLALLTPTEGSIELYNKKECLQLSPLMRTNFVYVPQGNTLMSGTIRENLKLGKENATEEEIIYALKMSCADFVFDLPKGIDTVCSEHGGGLSEGQAQRISIARSLLRNKSIMIFDEATSALDPETEQQLLKNILTNHNKTIIFITHRLAVVDYCDQTLTIEKI</sequence>
<dbReference type="SUPFAM" id="SSF90123">
    <property type="entry name" value="ABC transporter transmembrane region"/>
    <property type="match status" value="1"/>
</dbReference>
<keyword evidence="5 7" id="KW-1133">Transmembrane helix</keyword>
<organism evidence="10 11">
    <name type="scientific">Prevotella amnii DNF00058</name>
    <dbReference type="NCBI Taxonomy" id="1401066"/>
    <lineage>
        <taxon>Bacteria</taxon>
        <taxon>Pseudomonadati</taxon>
        <taxon>Bacteroidota</taxon>
        <taxon>Bacteroidia</taxon>
        <taxon>Bacteroidales</taxon>
        <taxon>Prevotellaceae</taxon>
        <taxon>Prevotella</taxon>
    </lineage>
</organism>
<keyword evidence="4" id="KW-0067">ATP-binding</keyword>
<feature type="domain" description="ABC transmembrane type-1" evidence="9">
    <location>
        <begin position="37"/>
        <end position="318"/>
    </location>
</feature>
<evidence type="ECO:0000256" key="4">
    <source>
        <dbReference type="ARBA" id="ARBA00022840"/>
    </source>
</evidence>
<evidence type="ECO:0000313" key="11">
    <source>
        <dbReference type="Proteomes" id="UP000029614"/>
    </source>
</evidence>
<dbReference type="InterPro" id="IPR003593">
    <property type="entry name" value="AAA+_ATPase"/>
</dbReference>
<evidence type="ECO:0000259" key="8">
    <source>
        <dbReference type="PROSITE" id="PS50893"/>
    </source>
</evidence>
<dbReference type="AlphaFoldDB" id="A0A096CBI2"/>
<dbReference type="OrthoDB" id="9762778at2"/>
<protein>
    <submittedName>
        <fullName evidence="10">ABC transporter</fullName>
    </submittedName>
</protein>
<dbReference type="Proteomes" id="UP000029614">
    <property type="component" value="Unassembled WGS sequence"/>
</dbReference>
<feature type="domain" description="ABC transporter" evidence="8">
    <location>
        <begin position="349"/>
        <end position="558"/>
    </location>
</feature>
<dbReference type="PANTHER" id="PTHR24221">
    <property type="entry name" value="ATP-BINDING CASSETTE SUB-FAMILY B"/>
    <property type="match status" value="1"/>
</dbReference>
<reference evidence="10 11" key="1">
    <citation type="submission" date="2014-07" db="EMBL/GenBank/DDBJ databases">
        <authorList>
            <person name="McCorrison J."/>
            <person name="Sanka R."/>
            <person name="Torralba M."/>
            <person name="Gillis M."/>
            <person name="Haft D.H."/>
            <person name="Methe B."/>
            <person name="Sutton G."/>
            <person name="Nelson K.E."/>
        </authorList>
    </citation>
    <scope>NUCLEOTIDE SEQUENCE [LARGE SCALE GENOMIC DNA]</scope>
    <source>
        <strain evidence="10 11">DNF00058</strain>
    </source>
</reference>
<comment type="subcellular location">
    <subcellularLocation>
        <location evidence="1">Cell membrane</location>
        <topology evidence="1">Multi-pass membrane protein</topology>
    </subcellularLocation>
</comment>
<dbReference type="RefSeq" id="WP_036855091.1">
    <property type="nucleotide sequence ID" value="NZ_JRNU01000014.1"/>
</dbReference>
<dbReference type="Pfam" id="PF00664">
    <property type="entry name" value="ABC_membrane"/>
    <property type="match status" value="1"/>
</dbReference>
<dbReference type="SMART" id="SM00382">
    <property type="entry name" value="AAA"/>
    <property type="match status" value="1"/>
</dbReference>
<evidence type="ECO:0000256" key="6">
    <source>
        <dbReference type="ARBA" id="ARBA00023136"/>
    </source>
</evidence>
<dbReference type="GO" id="GO:0005886">
    <property type="term" value="C:plasma membrane"/>
    <property type="evidence" value="ECO:0007669"/>
    <property type="project" value="UniProtKB-SubCell"/>
</dbReference>
<feature type="transmembrane region" description="Helical" evidence="7">
    <location>
        <begin position="36"/>
        <end position="57"/>
    </location>
</feature>
<feature type="transmembrane region" description="Helical" evidence="7">
    <location>
        <begin position="151"/>
        <end position="170"/>
    </location>
</feature>
<name>A0A096CBI2_9BACT</name>
<feature type="transmembrane region" description="Helical" evidence="7">
    <location>
        <begin position="176"/>
        <end position="194"/>
    </location>
</feature>
<dbReference type="InterPro" id="IPR039421">
    <property type="entry name" value="Type_1_exporter"/>
</dbReference>
<accession>A0A096CBI2</accession>
<keyword evidence="6 7" id="KW-0472">Membrane</keyword>
<dbReference type="InterPro" id="IPR003439">
    <property type="entry name" value="ABC_transporter-like_ATP-bd"/>
</dbReference>
<keyword evidence="3" id="KW-0547">Nucleotide-binding</keyword>
<dbReference type="InterPro" id="IPR027417">
    <property type="entry name" value="P-loop_NTPase"/>
</dbReference>
<evidence type="ECO:0000256" key="7">
    <source>
        <dbReference type="SAM" id="Phobius"/>
    </source>
</evidence>
<feature type="transmembrane region" description="Helical" evidence="7">
    <location>
        <begin position="255"/>
        <end position="276"/>
    </location>
</feature>
<dbReference type="PROSITE" id="PS50893">
    <property type="entry name" value="ABC_TRANSPORTER_2"/>
    <property type="match status" value="1"/>
</dbReference>
<proteinExistence type="predicted"/>
<dbReference type="Pfam" id="PF00005">
    <property type="entry name" value="ABC_tran"/>
    <property type="match status" value="1"/>
</dbReference>